<keyword evidence="5" id="KW-1185">Reference proteome</keyword>
<dbReference type="EMBL" id="CAWYQH010000163">
    <property type="protein sequence ID" value="CAK8697261.1"/>
    <property type="molecule type" value="Genomic_DNA"/>
</dbReference>
<gene>
    <name evidence="4" type="ORF">CVLEPA_LOCUS30522</name>
</gene>
<protein>
    <recommendedName>
        <fullName evidence="6">Sodefrin-like factor</fullName>
    </recommendedName>
</protein>
<evidence type="ECO:0000256" key="1">
    <source>
        <dbReference type="ARBA" id="ARBA00022729"/>
    </source>
</evidence>
<feature type="signal peptide" evidence="3">
    <location>
        <begin position="1"/>
        <end position="25"/>
    </location>
</feature>
<dbReference type="Proteomes" id="UP001642483">
    <property type="component" value="Unassembled WGS sequence"/>
</dbReference>
<name>A0ABP0H224_CLALP</name>
<dbReference type="PANTHER" id="PTHR10036">
    <property type="entry name" value="CD59 GLYCOPROTEIN"/>
    <property type="match status" value="1"/>
</dbReference>
<feature type="chain" id="PRO_5045155431" description="Sodefrin-like factor" evidence="3">
    <location>
        <begin position="26"/>
        <end position="177"/>
    </location>
</feature>
<comment type="caution">
    <text evidence="4">The sequence shown here is derived from an EMBL/GenBank/DDBJ whole genome shotgun (WGS) entry which is preliminary data.</text>
</comment>
<keyword evidence="2" id="KW-1015">Disulfide bond</keyword>
<keyword evidence="1 3" id="KW-0732">Signal</keyword>
<evidence type="ECO:0000313" key="5">
    <source>
        <dbReference type="Proteomes" id="UP001642483"/>
    </source>
</evidence>
<accession>A0ABP0H224</accession>
<evidence type="ECO:0000256" key="3">
    <source>
        <dbReference type="SAM" id="SignalP"/>
    </source>
</evidence>
<evidence type="ECO:0000256" key="2">
    <source>
        <dbReference type="ARBA" id="ARBA00023157"/>
    </source>
</evidence>
<evidence type="ECO:0008006" key="6">
    <source>
        <dbReference type="Google" id="ProtNLM"/>
    </source>
</evidence>
<reference evidence="4 5" key="1">
    <citation type="submission" date="2024-02" db="EMBL/GenBank/DDBJ databases">
        <authorList>
            <person name="Daric V."/>
            <person name="Darras S."/>
        </authorList>
    </citation>
    <scope>NUCLEOTIDE SEQUENCE [LARGE SCALE GENOMIC DNA]</scope>
</reference>
<dbReference type="PANTHER" id="PTHR10036:SF3">
    <property type="entry name" value="PROTEIN SLEEPLESS-RELATED"/>
    <property type="match status" value="1"/>
</dbReference>
<proteinExistence type="predicted"/>
<organism evidence="4 5">
    <name type="scientific">Clavelina lepadiformis</name>
    <name type="common">Light-bulb sea squirt</name>
    <name type="synonym">Ascidia lepadiformis</name>
    <dbReference type="NCBI Taxonomy" id="159417"/>
    <lineage>
        <taxon>Eukaryota</taxon>
        <taxon>Metazoa</taxon>
        <taxon>Chordata</taxon>
        <taxon>Tunicata</taxon>
        <taxon>Ascidiacea</taxon>
        <taxon>Aplousobranchia</taxon>
        <taxon>Clavelinidae</taxon>
        <taxon>Clavelina</taxon>
    </lineage>
</organism>
<evidence type="ECO:0000313" key="4">
    <source>
        <dbReference type="EMBL" id="CAK8697261.1"/>
    </source>
</evidence>
<sequence length="177" mass="20139">MMRDTKLLGVACLMAILVNVKNVSSLLCWRCESVISEEECTRYGTAEICQQNQACLTEWREANEDITLMRSCKQKTACETMAIYNLRTCKKYRRNLTQSICYDCCSEKDYCNAVHNDPDNNYKQSAVTQAMTTIATSTEASDDTMHTIQTMQTITSRKVVFGGLLIVNPEYFDEKSD</sequence>